<protein>
    <recommendedName>
        <fullName evidence="4">RRM domain-containing protein</fullName>
    </recommendedName>
</protein>
<dbReference type="SUPFAM" id="SSF54928">
    <property type="entry name" value="RNA-binding domain, RBD"/>
    <property type="match status" value="2"/>
</dbReference>
<feature type="region of interest" description="Disordered" evidence="3">
    <location>
        <begin position="57"/>
        <end position="104"/>
    </location>
</feature>
<evidence type="ECO:0000256" key="2">
    <source>
        <dbReference type="PROSITE-ProRule" id="PRU00176"/>
    </source>
</evidence>
<evidence type="ECO:0000259" key="4">
    <source>
        <dbReference type="PROSITE" id="PS50102"/>
    </source>
</evidence>
<evidence type="ECO:0000256" key="1">
    <source>
        <dbReference type="ARBA" id="ARBA00022884"/>
    </source>
</evidence>
<organism evidence="5 6">
    <name type="scientific">Lodderomyces beijingensis</name>
    <dbReference type="NCBI Taxonomy" id="1775926"/>
    <lineage>
        <taxon>Eukaryota</taxon>
        <taxon>Fungi</taxon>
        <taxon>Dikarya</taxon>
        <taxon>Ascomycota</taxon>
        <taxon>Saccharomycotina</taxon>
        <taxon>Pichiomycetes</taxon>
        <taxon>Debaryomycetaceae</taxon>
        <taxon>Candida/Lodderomyces clade</taxon>
        <taxon>Lodderomyces</taxon>
    </lineage>
</organism>
<feature type="compositionally biased region" description="Polar residues" evidence="3">
    <location>
        <begin position="621"/>
        <end position="630"/>
    </location>
</feature>
<keyword evidence="6" id="KW-1185">Reference proteome</keyword>
<dbReference type="PANTHER" id="PTHR10352">
    <property type="entry name" value="EUKARYOTIC TRANSLATION INITIATION FACTOR 3 SUBUNIT G"/>
    <property type="match status" value="1"/>
</dbReference>
<dbReference type="RefSeq" id="XP_066832074.1">
    <property type="nucleotide sequence ID" value="XM_066975435.1"/>
</dbReference>
<gene>
    <name evidence="5" type="ORF">LODBEIA_P51360</name>
</gene>
<reference evidence="5 6" key="1">
    <citation type="submission" date="2024-03" db="EMBL/GenBank/DDBJ databases">
        <authorList>
            <person name="Brejova B."/>
        </authorList>
    </citation>
    <scope>NUCLEOTIDE SEQUENCE [LARGE SCALE GENOMIC DNA]</scope>
    <source>
        <strain evidence="5 6">CBS 14171</strain>
    </source>
</reference>
<proteinExistence type="predicted"/>
<dbReference type="GeneID" id="92210332"/>
<evidence type="ECO:0000313" key="5">
    <source>
        <dbReference type="EMBL" id="CAK9441267.1"/>
    </source>
</evidence>
<dbReference type="CDD" id="cd12453">
    <property type="entry name" value="RRM1_RIM4_like"/>
    <property type="match status" value="1"/>
</dbReference>
<keyword evidence="1 2" id="KW-0694">RNA-binding</keyword>
<feature type="compositionally biased region" description="Low complexity" evidence="3">
    <location>
        <begin position="20"/>
        <end position="38"/>
    </location>
</feature>
<feature type="domain" description="RRM" evidence="4">
    <location>
        <begin position="302"/>
        <end position="383"/>
    </location>
</feature>
<dbReference type="Gene3D" id="3.30.70.330">
    <property type="match status" value="2"/>
</dbReference>
<dbReference type="InterPro" id="IPR034352">
    <property type="entry name" value="Rim4_RRM1"/>
</dbReference>
<dbReference type="Proteomes" id="UP001497383">
    <property type="component" value="Chromosome 6"/>
</dbReference>
<dbReference type="EMBL" id="OZ022410">
    <property type="protein sequence ID" value="CAK9441267.1"/>
    <property type="molecule type" value="Genomic_DNA"/>
</dbReference>
<feature type="domain" description="RRM" evidence="4">
    <location>
        <begin position="112"/>
        <end position="191"/>
    </location>
</feature>
<dbReference type="InterPro" id="IPR000504">
    <property type="entry name" value="RRM_dom"/>
</dbReference>
<dbReference type="SMART" id="SM00360">
    <property type="entry name" value="RRM"/>
    <property type="match status" value="2"/>
</dbReference>
<dbReference type="Pfam" id="PF00076">
    <property type="entry name" value="RRM_1"/>
    <property type="match status" value="2"/>
</dbReference>
<name>A0ABP0ZU77_9ASCO</name>
<accession>A0ABP0ZU77</accession>
<evidence type="ECO:0000313" key="6">
    <source>
        <dbReference type="Proteomes" id="UP001497383"/>
    </source>
</evidence>
<evidence type="ECO:0000256" key="3">
    <source>
        <dbReference type="SAM" id="MobiDB-lite"/>
    </source>
</evidence>
<dbReference type="InterPro" id="IPR012677">
    <property type="entry name" value="Nucleotide-bd_a/b_plait_sf"/>
</dbReference>
<feature type="compositionally biased region" description="Gly residues" evidence="3">
    <location>
        <begin position="590"/>
        <end position="619"/>
    </location>
</feature>
<sequence>MARRVDYSVLRESSNSRDLSGTNNSSSSSSGSINMSTSEWEPQAIAKEKMNSLYSTAWESKRASTSSSMSSGGDGGGGAAEDNDKSVSPEKSTEHVAKPEQDESFVRGRPSACVFVASLRSSMADDDLCVAVTNHFKKWGSLTTVKVLRDTSNRPYAFVQYLTEEDSKIAIEMGHNSMLNGRSIRCEAAKVNRTLFFTSKSVLAESVIRAILDRFGEIEELVPSNSRGQIFTATAGSAACKGYRNWFCKFVYRDDAIKAFASLTEEGFYQIEWAQNVDKANPVAQFDDSDSKIEYKVKFDKFSVFVGQLSSTVKETDLRKRFERHGEILNLTLMKKATSTFAFIQFKDESSAAGSVEAENHSMLCGKTMHVQYREVRVRAPRKFSVALAPPPINLGKKSFGKNHDGGNKFFAGAKSRLNSFGANGFRARTGRVFKGKAEAENVSAVDDTAGRDSSQKIVWQTSQVDITNSDEMQPRVLRAPNLEQEFKPTMIKMGQSSSTEEGTGDAKKEVNKDVDFAHKEEKVTAAAAAAAAAVNSNYVAPPNSGFSLFYYVPAESVNFANPSSANSQSTFYGVYPPYYPQQSQFENVGMGGNGHGHGHGHGGGGGGNGSGNGSGGNGSAKNEFNSVGSVSQPANYGVPNFIYYSNDNADATRPNQNL</sequence>
<feature type="region of interest" description="Disordered" evidence="3">
    <location>
        <begin position="586"/>
        <end position="630"/>
    </location>
</feature>
<dbReference type="PROSITE" id="PS50102">
    <property type="entry name" value="RRM"/>
    <property type="match status" value="2"/>
</dbReference>
<feature type="compositionally biased region" description="Basic and acidic residues" evidence="3">
    <location>
        <begin position="82"/>
        <end position="104"/>
    </location>
</feature>
<feature type="region of interest" description="Disordered" evidence="3">
    <location>
        <begin position="1"/>
        <end position="44"/>
    </location>
</feature>
<dbReference type="InterPro" id="IPR035979">
    <property type="entry name" value="RBD_domain_sf"/>
</dbReference>